<dbReference type="PaxDb" id="4097-A0A1S3X0B5"/>
<proteinExistence type="predicted"/>
<reference evidence="1" key="1">
    <citation type="journal article" date="2014" name="Nat. Commun.">
        <title>The tobacco genome sequence and its comparison with those of tomato and potato.</title>
        <authorList>
            <person name="Sierro N."/>
            <person name="Battey J.N."/>
            <person name="Ouadi S."/>
            <person name="Bakaher N."/>
            <person name="Bovet L."/>
            <person name="Willig A."/>
            <person name="Goepfert S."/>
            <person name="Peitsch M.C."/>
            <person name="Ivanov N.V."/>
        </authorList>
    </citation>
    <scope>NUCLEOTIDE SEQUENCE [LARGE SCALE GENOMIC DNA]</scope>
</reference>
<dbReference type="PANTHER" id="PTHR34222:SF87">
    <property type="entry name" value="CCHC-TYPE DOMAIN-CONTAINING PROTEIN"/>
    <property type="match status" value="1"/>
</dbReference>
<keyword evidence="1" id="KW-1185">Reference proteome</keyword>
<dbReference type="KEGG" id="nta:107759915"/>
<dbReference type="OMA" id="GRWDERD"/>
<protein>
    <submittedName>
        <fullName evidence="2">Uncharacterized protein LOC107759915</fullName>
    </submittedName>
</protein>
<name>A0A1S3X0B5_TOBAC</name>
<dbReference type="OrthoDB" id="1938235at2759"/>
<evidence type="ECO:0000313" key="2">
    <source>
        <dbReference type="RefSeq" id="XP_016433405.1"/>
    </source>
</evidence>
<dbReference type="RefSeq" id="XP_016433405.1">
    <property type="nucleotide sequence ID" value="XM_016577919.1"/>
</dbReference>
<sequence>MTHVVSSVSIYYSKMKDLWDEVDYIMTIPSYCDKSKDFVTHLRRQRRFQFLMGLNDGYCQSRRQILMISPIPSVKQAYALVVQGESQKLVAGGAYNPNDHMEPTALFTGRNGL</sequence>
<dbReference type="PANTHER" id="PTHR34222">
    <property type="entry name" value="GAG_PRE-INTEGRS DOMAIN-CONTAINING PROTEIN"/>
    <property type="match status" value="1"/>
</dbReference>
<reference evidence="2" key="2">
    <citation type="submission" date="2025-08" db="UniProtKB">
        <authorList>
            <consortium name="RefSeq"/>
        </authorList>
    </citation>
    <scope>IDENTIFICATION</scope>
    <source>
        <tissue evidence="2">Leaf</tissue>
    </source>
</reference>
<organism evidence="1 2">
    <name type="scientific">Nicotiana tabacum</name>
    <name type="common">Common tobacco</name>
    <dbReference type="NCBI Taxonomy" id="4097"/>
    <lineage>
        <taxon>Eukaryota</taxon>
        <taxon>Viridiplantae</taxon>
        <taxon>Streptophyta</taxon>
        <taxon>Embryophyta</taxon>
        <taxon>Tracheophyta</taxon>
        <taxon>Spermatophyta</taxon>
        <taxon>Magnoliopsida</taxon>
        <taxon>eudicotyledons</taxon>
        <taxon>Gunneridae</taxon>
        <taxon>Pentapetalae</taxon>
        <taxon>asterids</taxon>
        <taxon>lamiids</taxon>
        <taxon>Solanales</taxon>
        <taxon>Solanaceae</taxon>
        <taxon>Nicotianoideae</taxon>
        <taxon>Nicotianeae</taxon>
        <taxon>Nicotiana</taxon>
    </lineage>
</organism>
<dbReference type="GeneID" id="107759915"/>
<dbReference type="AlphaFoldDB" id="A0A1S3X0B5"/>
<accession>A0A1S3X0B5</accession>
<dbReference type="Proteomes" id="UP000790787">
    <property type="component" value="Chromosome 3"/>
</dbReference>
<gene>
    <name evidence="2" type="primary">LOC107759915</name>
</gene>
<evidence type="ECO:0000313" key="1">
    <source>
        <dbReference type="Proteomes" id="UP000790787"/>
    </source>
</evidence>